<name>A0AAD6SE04_9AGAR</name>
<accession>A0AAD6SE04</accession>
<gene>
    <name evidence="2" type="ORF">C8F04DRAFT_966740</name>
</gene>
<sequence>MPPCPSDAPDWMEHAYTAISKVALGPIFTVAVKAWLELEQFQKYKNMGSLPKAKRPQEINKWIAGGRGRRGTYNEGPKFPEHGPAAVFGEKLVAWWASLQPAWRETMGSAGKWPRVEMRLYNELPETWLTLRVPGANGPFIALLGLYWWGREEIKAGGENSKEWEGLAEDIEWVLYGLRSVVGQVVKDEEIEKEKGKGKGNAAAEPSATDQETDQLGSGTD</sequence>
<proteinExistence type="predicted"/>
<organism evidence="2 3">
    <name type="scientific">Mycena alexandri</name>
    <dbReference type="NCBI Taxonomy" id="1745969"/>
    <lineage>
        <taxon>Eukaryota</taxon>
        <taxon>Fungi</taxon>
        <taxon>Dikarya</taxon>
        <taxon>Basidiomycota</taxon>
        <taxon>Agaricomycotina</taxon>
        <taxon>Agaricomycetes</taxon>
        <taxon>Agaricomycetidae</taxon>
        <taxon>Agaricales</taxon>
        <taxon>Marasmiineae</taxon>
        <taxon>Mycenaceae</taxon>
        <taxon>Mycena</taxon>
    </lineage>
</organism>
<evidence type="ECO:0000313" key="3">
    <source>
        <dbReference type="Proteomes" id="UP001218188"/>
    </source>
</evidence>
<dbReference type="EMBL" id="JARJCM010000142">
    <property type="protein sequence ID" value="KAJ7026224.1"/>
    <property type="molecule type" value="Genomic_DNA"/>
</dbReference>
<feature type="compositionally biased region" description="Polar residues" evidence="1">
    <location>
        <begin position="208"/>
        <end position="221"/>
    </location>
</feature>
<reference evidence="2" key="1">
    <citation type="submission" date="2023-03" db="EMBL/GenBank/DDBJ databases">
        <title>Massive genome expansion in bonnet fungi (Mycena s.s.) driven by repeated elements and novel gene families across ecological guilds.</title>
        <authorList>
            <consortium name="Lawrence Berkeley National Laboratory"/>
            <person name="Harder C.B."/>
            <person name="Miyauchi S."/>
            <person name="Viragh M."/>
            <person name="Kuo A."/>
            <person name="Thoen E."/>
            <person name="Andreopoulos B."/>
            <person name="Lu D."/>
            <person name="Skrede I."/>
            <person name="Drula E."/>
            <person name="Henrissat B."/>
            <person name="Morin E."/>
            <person name="Kohler A."/>
            <person name="Barry K."/>
            <person name="LaButti K."/>
            <person name="Morin E."/>
            <person name="Salamov A."/>
            <person name="Lipzen A."/>
            <person name="Mereny Z."/>
            <person name="Hegedus B."/>
            <person name="Baldrian P."/>
            <person name="Stursova M."/>
            <person name="Weitz H."/>
            <person name="Taylor A."/>
            <person name="Grigoriev I.V."/>
            <person name="Nagy L.G."/>
            <person name="Martin F."/>
            <person name="Kauserud H."/>
        </authorList>
    </citation>
    <scope>NUCLEOTIDE SEQUENCE</scope>
    <source>
        <strain evidence="2">CBHHK200</strain>
    </source>
</reference>
<evidence type="ECO:0000256" key="1">
    <source>
        <dbReference type="SAM" id="MobiDB-lite"/>
    </source>
</evidence>
<dbReference type="Proteomes" id="UP001218188">
    <property type="component" value="Unassembled WGS sequence"/>
</dbReference>
<keyword evidence="3" id="KW-1185">Reference proteome</keyword>
<protein>
    <submittedName>
        <fullName evidence="2">Uncharacterized protein</fullName>
    </submittedName>
</protein>
<dbReference type="AlphaFoldDB" id="A0AAD6SE04"/>
<evidence type="ECO:0000313" key="2">
    <source>
        <dbReference type="EMBL" id="KAJ7026224.1"/>
    </source>
</evidence>
<comment type="caution">
    <text evidence="2">The sequence shown here is derived from an EMBL/GenBank/DDBJ whole genome shotgun (WGS) entry which is preliminary data.</text>
</comment>
<feature type="region of interest" description="Disordered" evidence="1">
    <location>
        <begin position="189"/>
        <end position="221"/>
    </location>
</feature>